<dbReference type="GO" id="GO:0006355">
    <property type="term" value="P:regulation of DNA-templated transcription"/>
    <property type="evidence" value="ECO:0007669"/>
    <property type="project" value="InterPro"/>
</dbReference>
<evidence type="ECO:0000313" key="13">
    <source>
        <dbReference type="Proteomes" id="UP000030687"/>
    </source>
</evidence>
<reference evidence="12 13" key="1">
    <citation type="submission" date="2013-10" db="EMBL/GenBank/DDBJ databases">
        <authorList>
            <consortium name="International Citrus Genome Consortium"/>
            <person name="Jenkins J."/>
            <person name="Schmutz J."/>
            <person name="Prochnik S."/>
            <person name="Rokhsar D."/>
            <person name="Gmitter F."/>
            <person name="Ollitrault P."/>
            <person name="Machado M."/>
            <person name="Talon M."/>
            <person name="Wincker P."/>
            <person name="Jaillon O."/>
            <person name="Morgante M."/>
        </authorList>
    </citation>
    <scope>NUCLEOTIDE SEQUENCE</scope>
    <source>
        <strain evidence="13">cv. Clemenules</strain>
    </source>
</reference>
<gene>
    <name evidence="12" type="ORF">CICLE_v10009245mg</name>
</gene>
<dbReference type="STRING" id="85681.V4TSZ0"/>
<feature type="domain" description="PB1" evidence="11">
    <location>
        <begin position="169"/>
        <end position="256"/>
    </location>
</feature>
<evidence type="ECO:0000256" key="4">
    <source>
        <dbReference type="ARBA" id="ARBA00023015"/>
    </source>
</evidence>
<dbReference type="InterPro" id="IPR033389">
    <property type="entry name" value="AUX/IAA_dom"/>
</dbReference>
<comment type="function">
    <text evidence="8">Aux/IAA proteins are short-lived transcriptional factors that function as repressors of early auxin response genes at low auxin concentrations.</text>
</comment>
<dbReference type="Pfam" id="PF02309">
    <property type="entry name" value="AUX_IAA"/>
    <property type="match status" value="2"/>
</dbReference>
<dbReference type="EMBL" id="KI535697">
    <property type="protein sequence ID" value="ESR63648.1"/>
    <property type="molecule type" value="Genomic_DNA"/>
</dbReference>
<evidence type="ECO:0000256" key="2">
    <source>
        <dbReference type="ARBA" id="ARBA00006728"/>
    </source>
</evidence>
<comment type="subunit">
    <text evidence="8">Homodimers and heterodimers.</text>
</comment>
<dbReference type="OMA" id="PWQTFIK"/>
<dbReference type="Proteomes" id="UP000030687">
    <property type="component" value="Unassembled WGS sequence"/>
</dbReference>
<keyword evidence="7 8" id="KW-0927">Auxin signaling pathway</keyword>
<proteinExistence type="inferred from homology"/>
<evidence type="ECO:0000313" key="12">
    <source>
        <dbReference type="EMBL" id="ESR63648.1"/>
    </source>
</evidence>
<dbReference type="PANTHER" id="PTHR31734:SF44">
    <property type="entry name" value="AUXIN-RESPONSIVE PROTEIN"/>
    <property type="match status" value="1"/>
</dbReference>
<dbReference type="AlphaFoldDB" id="V4TSZ0"/>
<feature type="region of interest" description="Disordered" evidence="9">
    <location>
        <begin position="108"/>
        <end position="129"/>
    </location>
</feature>
<keyword evidence="10" id="KW-0732">Signal</keyword>
<evidence type="ECO:0000256" key="1">
    <source>
        <dbReference type="ARBA" id="ARBA00004123"/>
    </source>
</evidence>
<protein>
    <recommendedName>
        <fullName evidence="8">Auxin-responsive protein</fullName>
    </recommendedName>
</protein>
<dbReference type="InterPro" id="IPR053793">
    <property type="entry name" value="PB1-like"/>
</dbReference>
<comment type="subcellular location">
    <subcellularLocation>
        <location evidence="1 8">Nucleus</location>
    </subcellularLocation>
</comment>
<accession>V4TSZ0</accession>
<dbReference type="GO" id="GO:0005634">
    <property type="term" value="C:nucleus"/>
    <property type="evidence" value="ECO:0007669"/>
    <property type="project" value="UniProtKB-SubCell"/>
</dbReference>
<evidence type="ECO:0000256" key="9">
    <source>
        <dbReference type="SAM" id="MobiDB-lite"/>
    </source>
</evidence>
<dbReference type="Gramene" id="ESR63648">
    <property type="protein sequence ID" value="ESR63648"/>
    <property type="gene ID" value="CICLE_v10009245mg"/>
</dbReference>
<name>V4TSZ0_CITCL</name>
<evidence type="ECO:0000256" key="8">
    <source>
        <dbReference type="RuleBase" id="RU004549"/>
    </source>
</evidence>
<feature type="signal peptide" evidence="10">
    <location>
        <begin position="1"/>
        <end position="24"/>
    </location>
</feature>
<dbReference type="InterPro" id="IPR003311">
    <property type="entry name" value="AUX_IAA"/>
</dbReference>
<dbReference type="eggNOG" id="ENOG502S29N">
    <property type="taxonomic scope" value="Eukaryota"/>
</dbReference>
<evidence type="ECO:0000259" key="11">
    <source>
        <dbReference type="PROSITE" id="PS51745"/>
    </source>
</evidence>
<keyword evidence="6 8" id="KW-0539">Nucleus</keyword>
<dbReference type="FunCoup" id="V4TSZ0">
    <property type="interactions" value="158"/>
</dbReference>
<evidence type="ECO:0000256" key="7">
    <source>
        <dbReference type="ARBA" id="ARBA00023294"/>
    </source>
</evidence>
<evidence type="ECO:0000256" key="10">
    <source>
        <dbReference type="SAM" id="SignalP"/>
    </source>
</evidence>
<sequence>MTPGLSCPAGTRWFILFLPVRVTATLFPDSVSIFKHIHIKIYYCLVDLCMELQLGLALPNHNNPSAGNGVGFKSRKDAANKRSFQEAFGNYKIRDELQMMPLLLWSGPPDEEDDDRKGQKKRNSCNNINKNEEEGEELVVGWPPIQSWRKKLLLHGQHPQQGQVGRRVSKFVKVKMEGVGIARKINLSLYNSFETLANSLIHMFATYQEIEKRGVRYTLTYQDKKGDWLIAEDVPWQTFIESVQRLEILRCGAVESRP</sequence>
<keyword evidence="13" id="KW-1185">Reference proteome</keyword>
<keyword evidence="5 8" id="KW-0804">Transcription</keyword>
<evidence type="ECO:0000256" key="6">
    <source>
        <dbReference type="ARBA" id="ARBA00023242"/>
    </source>
</evidence>
<dbReference type="PROSITE" id="PS51745">
    <property type="entry name" value="PB1"/>
    <property type="match status" value="1"/>
</dbReference>
<dbReference type="GO" id="GO:0009734">
    <property type="term" value="P:auxin-activated signaling pathway"/>
    <property type="evidence" value="ECO:0007669"/>
    <property type="project" value="UniProtKB-UniRule"/>
</dbReference>
<comment type="similarity">
    <text evidence="2 8">Belongs to the Aux/IAA family.</text>
</comment>
<feature type="chain" id="PRO_5004730001" description="Auxin-responsive protein" evidence="10">
    <location>
        <begin position="25"/>
        <end position="258"/>
    </location>
</feature>
<keyword evidence="4 8" id="KW-0805">Transcription regulation</keyword>
<dbReference type="Gene3D" id="3.10.20.90">
    <property type="entry name" value="Phosphatidylinositol 3-kinase Catalytic Subunit, Chain A, domain 1"/>
    <property type="match status" value="1"/>
</dbReference>
<dbReference type="SUPFAM" id="SSF54277">
    <property type="entry name" value="CAD &amp; PB1 domains"/>
    <property type="match status" value="1"/>
</dbReference>
<evidence type="ECO:0000256" key="3">
    <source>
        <dbReference type="ARBA" id="ARBA00022491"/>
    </source>
</evidence>
<dbReference type="PANTHER" id="PTHR31734">
    <property type="entry name" value="AUXIN-RESPONSIVE PROTEIN IAA17"/>
    <property type="match status" value="1"/>
</dbReference>
<keyword evidence="3 8" id="KW-0678">Repressor</keyword>
<evidence type="ECO:0000256" key="5">
    <source>
        <dbReference type="ARBA" id="ARBA00023163"/>
    </source>
</evidence>
<organism evidence="12 13">
    <name type="scientific">Citrus clementina</name>
    <name type="common">Clementine</name>
    <name type="synonym">Citrus deliciosa x Citrus sinensis</name>
    <dbReference type="NCBI Taxonomy" id="85681"/>
    <lineage>
        <taxon>Eukaryota</taxon>
        <taxon>Viridiplantae</taxon>
        <taxon>Streptophyta</taxon>
        <taxon>Embryophyta</taxon>
        <taxon>Tracheophyta</taxon>
        <taxon>Spermatophyta</taxon>
        <taxon>Magnoliopsida</taxon>
        <taxon>eudicotyledons</taxon>
        <taxon>Gunneridae</taxon>
        <taxon>Pentapetalae</taxon>
        <taxon>rosids</taxon>
        <taxon>malvids</taxon>
        <taxon>Sapindales</taxon>
        <taxon>Rutaceae</taxon>
        <taxon>Aurantioideae</taxon>
        <taxon>Citrus</taxon>
    </lineage>
</organism>
<dbReference type="InParanoid" id="V4TSZ0"/>